<accession>A0A0G4MJ15</accession>
<dbReference type="AlphaFoldDB" id="A0A0G4MJ15"/>
<dbReference type="GO" id="GO:0034599">
    <property type="term" value="P:cellular response to oxidative stress"/>
    <property type="evidence" value="ECO:0007669"/>
    <property type="project" value="InterPro"/>
</dbReference>
<dbReference type="EMBL" id="CVQI01026557">
    <property type="protein sequence ID" value="CRK34219.1"/>
    <property type="molecule type" value="Genomic_DNA"/>
</dbReference>
<name>A0A0G4MJ15_VERLO</name>
<dbReference type="PANTHER" id="PTHR43035">
    <property type="entry name" value="FATTY ACID REPRESSION MUTANT PROTEIN 2-RELATED"/>
    <property type="match status" value="1"/>
</dbReference>
<keyword evidence="1" id="KW-1133">Transmembrane helix</keyword>
<protein>
    <submittedName>
        <fullName evidence="2">Uncharacterized protein</fullName>
    </submittedName>
</protein>
<dbReference type="InterPro" id="IPR033877">
    <property type="entry name" value="Frm2/Hbn1"/>
</dbReference>
<dbReference type="InterPro" id="IPR000415">
    <property type="entry name" value="Nitroreductase-like"/>
</dbReference>
<keyword evidence="1" id="KW-0812">Transmembrane</keyword>
<dbReference type="Gene3D" id="3.40.109.10">
    <property type="entry name" value="NADH Oxidase"/>
    <property type="match status" value="1"/>
</dbReference>
<reference evidence="3" key="1">
    <citation type="submission" date="2015-05" db="EMBL/GenBank/DDBJ databases">
        <authorList>
            <person name="Fogelqvist Johan"/>
        </authorList>
    </citation>
    <scope>NUCLEOTIDE SEQUENCE [LARGE SCALE GENOMIC DNA]</scope>
</reference>
<feature type="non-terminal residue" evidence="2">
    <location>
        <position position="1"/>
    </location>
</feature>
<proteinExistence type="predicted"/>
<dbReference type="SUPFAM" id="SSF55469">
    <property type="entry name" value="FMN-dependent nitroreductase-like"/>
    <property type="match status" value="1"/>
</dbReference>
<organism evidence="2 3">
    <name type="scientific">Verticillium longisporum</name>
    <name type="common">Verticillium dahliae var. longisporum</name>
    <dbReference type="NCBI Taxonomy" id="100787"/>
    <lineage>
        <taxon>Eukaryota</taxon>
        <taxon>Fungi</taxon>
        <taxon>Dikarya</taxon>
        <taxon>Ascomycota</taxon>
        <taxon>Pezizomycotina</taxon>
        <taxon>Sordariomycetes</taxon>
        <taxon>Hypocreomycetidae</taxon>
        <taxon>Glomerellales</taxon>
        <taxon>Plectosphaerellaceae</taxon>
        <taxon>Verticillium</taxon>
    </lineage>
</organism>
<evidence type="ECO:0000313" key="2">
    <source>
        <dbReference type="EMBL" id="CRK34219.1"/>
    </source>
</evidence>
<gene>
    <name evidence="2" type="ORF">BN1723_014849</name>
</gene>
<evidence type="ECO:0000256" key="1">
    <source>
        <dbReference type="SAM" id="Phobius"/>
    </source>
</evidence>
<feature type="transmembrane region" description="Helical" evidence="1">
    <location>
        <begin position="327"/>
        <end position="345"/>
    </location>
</feature>
<keyword evidence="1" id="KW-0472">Membrane</keyword>
<sequence>QTALKATPSSFNSQSNRVVVLHGAHHTKLWSITSDILKAIVPADAWESTKGKMDLFSGAAGTVLFFEDQDVVNGMQQNGSTSSAFGTYSVIANSGVGAARSSFQAQTPGQPTVETATQLQQPQAGCPQYLLLCIQSEVMVLVQISVELLTNDEQMFRRVREEYEAVRRENPWHASIPSLRWFRKFWHRFVASLPDFPRVAAMFKQMKKAWTGHLYQVSNGDFVQFNLVPIRLRLSPRNFKTKELPPQKEIEELRYIYDPRPIEVEYYDIPLDHLMEPGQHLDDFWLTTFPTKLREPLVRRGGVSGGIPREPCIGWGIRINEEVSKIYVLRLLHIALVFILVVTILHGKFVARWGIELGQFLLAILAFWLPFQYQVWNQGSGDNSASGSGR</sequence>
<dbReference type="GO" id="GO:0016491">
    <property type="term" value="F:oxidoreductase activity"/>
    <property type="evidence" value="ECO:0007669"/>
    <property type="project" value="InterPro"/>
</dbReference>
<dbReference type="PANTHER" id="PTHR43035:SF1">
    <property type="entry name" value="FATTY ACID REPRESSION MUTANT PROTEIN 2-RELATED"/>
    <property type="match status" value="1"/>
</dbReference>
<dbReference type="Proteomes" id="UP000045706">
    <property type="component" value="Unassembled WGS sequence"/>
</dbReference>
<feature type="transmembrane region" description="Helical" evidence="1">
    <location>
        <begin position="357"/>
        <end position="376"/>
    </location>
</feature>
<evidence type="ECO:0000313" key="3">
    <source>
        <dbReference type="Proteomes" id="UP000045706"/>
    </source>
</evidence>